<dbReference type="OrthoDB" id="28962at10239"/>
<reference evidence="1 2" key="1">
    <citation type="journal article" date="2012" name="J. Virol.">
        <title>Genome Sequence of Temperate Vibrio parahaemolyticus Bacteriophage vB_VpaS_MAR10.</title>
        <authorList>
            <person name="Alanis Villa A."/>
            <person name="Kropinski A.M."/>
            <person name="Abbasifar R."/>
            <person name="Abbasifar A."/>
            <person name="Griffiths M.W."/>
        </authorList>
    </citation>
    <scope>NUCLEOTIDE SEQUENCE [LARGE SCALE GENOMIC DNA]</scope>
</reference>
<dbReference type="RefSeq" id="YP_007111850.1">
    <property type="nucleotide sequence ID" value="NC_019713.1"/>
</dbReference>
<accession>K7R691</accession>
<keyword evidence="2" id="KW-1185">Reference proteome</keyword>
<gene>
    <name evidence="1" type="ORF">MAR10_004</name>
</gene>
<evidence type="ECO:0000313" key="2">
    <source>
        <dbReference type="Proteomes" id="UP000009398"/>
    </source>
</evidence>
<proteinExistence type="predicted"/>
<dbReference type="EMBL" id="JX556418">
    <property type="protein sequence ID" value="AFV81236.1"/>
    <property type="molecule type" value="Genomic_DNA"/>
</dbReference>
<protein>
    <submittedName>
        <fullName evidence="1">Uncharacterized protein</fullName>
    </submittedName>
</protein>
<name>K7R691_9CAUD</name>
<dbReference type="GeneID" id="14181736"/>
<dbReference type="Proteomes" id="UP000009398">
    <property type="component" value="Segment"/>
</dbReference>
<evidence type="ECO:0000313" key="1">
    <source>
        <dbReference type="EMBL" id="AFV81236.1"/>
    </source>
</evidence>
<organism evidence="1 2">
    <name type="scientific">Vibrio phage vB_VpaS_MAR10</name>
    <dbReference type="NCBI Taxonomy" id="1229755"/>
    <lineage>
        <taxon>Viruses</taxon>
        <taxon>Duplodnaviria</taxon>
        <taxon>Heunggongvirae</taxon>
        <taxon>Uroviricota</taxon>
        <taxon>Caudoviricetes</taxon>
        <taxon>Mardecavirus</taxon>
        <taxon>Mardecavirus MAR10</taxon>
    </lineage>
</organism>
<sequence>MANIARLPLVKRTSVHWAQLTGIVVMDPDGWDRQNFDYSWSEETIDWLEFMDRVSGSTILMKLEN</sequence>
<dbReference type="KEGG" id="vg:14181736"/>